<gene>
    <name evidence="1" type="ORF">RFI_13602</name>
</gene>
<dbReference type="AlphaFoldDB" id="X6NC25"/>
<reference evidence="1 2" key="1">
    <citation type="journal article" date="2013" name="Curr. Biol.">
        <title>The Genome of the Foraminiferan Reticulomyxa filosa.</title>
        <authorList>
            <person name="Glockner G."/>
            <person name="Hulsmann N."/>
            <person name="Schleicher M."/>
            <person name="Noegel A.A."/>
            <person name="Eichinger L."/>
            <person name="Gallinger C."/>
            <person name="Pawlowski J."/>
            <person name="Sierra R."/>
            <person name="Euteneuer U."/>
            <person name="Pillet L."/>
            <person name="Moustafa A."/>
            <person name="Platzer M."/>
            <person name="Groth M."/>
            <person name="Szafranski K."/>
            <person name="Schliwa M."/>
        </authorList>
    </citation>
    <scope>NUCLEOTIDE SEQUENCE [LARGE SCALE GENOMIC DNA]</scope>
</reference>
<name>X6NC25_RETFI</name>
<protein>
    <submittedName>
        <fullName evidence="1">Uncharacterized protein</fullName>
    </submittedName>
</protein>
<comment type="caution">
    <text evidence="1">The sequence shown here is derived from an EMBL/GenBank/DDBJ whole genome shotgun (WGS) entry which is preliminary data.</text>
</comment>
<evidence type="ECO:0000313" key="1">
    <source>
        <dbReference type="EMBL" id="ETO23576.1"/>
    </source>
</evidence>
<proteinExistence type="predicted"/>
<sequence length="446" mass="52421">MTSFSNCCPECTKSKNIQVSIPGTNTRWLLQTVLLLKSYGLDFKRMLLHTSEEKINPLLYTSMALLTGYNCSHYDITSLLFMHCTFVPIDTTIEFAFECWKMLLQQLFMSDDTNQKNKQSAAAKNANNNSNQNILQQFTTGGCQPSLKYIIFENVLKTLEKDQTNKKEKMLIQRIVDELVTNEEKLFTKMELCCLLWLCGHYAFGYKYLLHTYVYNSTGNKNTPSKAQIQQSKFASFNELMSYVPLVKSYRDMGKIIATKALLFHIRMKHAVNEMRQDFINALYALFCELSVYVVNTLPTNEKKKLKFKNVRSCNMVRGEISKGLCTHKKFREDCSFVHEEILYALVDLNLLTWNFIFERFTNVYDFVQWEYNIDPSTRYQALCKMERRSIQLKFLKNKSTPVKFFKLLFKIFEKDTQKIKQRMKKFEKDDVVNVIRGFSIIREYL</sequence>
<evidence type="ECO:0000313" key="2">
    <source>
        <dbReference type="Proteomes" id="UP000023152"/>
    </source>
</evidence>
<organism evidence="1 2">
    <name type="scientific">Reticulomyxa filosa</name>
    <dbReference type="NCBI Taxonomy" id="46433"/>
    <lineage>
        <taxon>Eukaryota</taxon>
        <taxon>Sar</taxon>
        <taxon>Rhizaria</taxon>
        <taxon>Retaria</taxon>
        <taxon>Foraminifera</taxon>
        <taxon>Monothalamids</taxon>
        <taxon>Reticulomyxidae</taxon>
        <taxon>Reticulomyxa</taxon>
    </lineage>
</organism>
<accession>X6NC25</accession>
<dbReference type="EMBL" id="ASPP01009841">
    <property type="protein sequence ID" value="ETO23576.1"/>
    <property type="molecule type" value="Genomic_DNA"/>
</dbReference>
<dbReference type="Proteomes" id="UP000023152">
    <property type="component" value="Unassembled WGS sequence"/>
</dbReference>
<keyword evidence="2" id="KW-1185">Reference proteome</keyword>